<gene>
    <name evidence="2" type="ORF">DF220_09300</name>
</gene>
<organism evidence="2 3">
    <name type="scientific">Homoserinimonas hongtaonis</name>
    <dbReference type="NCBI Taxonomy" id="2079791"/>
    <lineage>
        <taxon>Bacteria</taxon>
        <taxon>Bacillati</taxon>
        <taxon>Actinomycetota</taxon>
        <taxon>Actinomycetes</taxon>
        <taxon>Micrococcales</taxon>
        <taxon>Microbacteriaceae</taxon>
        <taxon>Homoserinimonas</taxon>
    </lineage>
</organism>
<comment type="caution">
    <text evidence="2">The sequence shown here is derived from an EMBL/GenBank/DDBJ whole genome shotgun (WGS) entry which is preliminary data.</text>
</comment>
<feature type="chain" id="PRO_5015743465" evidence="1">
    <location>
        <begin position="31"/>
        <end position="205"/>
    </location>
</feature>
<dbReference type="EMBL" id="QEEX01000001">
    <property type="protein sequence ID" value="PWB98001.1"/>
    <property type="molecule type" value="Genomic_DNA"/>
</dbReference>
<accession>A0A2U1T287</accession>
<proteinExistence type="predicted"/>
<evidence type="ECO:0000313" key="3">
    <source>
        <dbReference type="Proteomes" id="UP000244978"/>
    </source>
</evidence>
<evidence type="ECO:0000313" key="2">
    <source>
        <dbReference type="EMBL" id="PWB98001.1"/>
    </source>
</evidence>
<reference evidence="3" key="1">
    <citation type="submission" date="2018-04" db="EMBL/GenBank/DDBJ databases">
        <authorList>
            <person name="Liu S."/>
            <person name="Wang Z."/>
            <person name="Li J."/>
        </authorList>
    </citation>
    <scope>NUCLEOTIDE SEQUENCE [LARGE SCALE GENOMIC DNA]</scope>
    <source>
        <strain evidence="3">S1194</strain>
    </source>
</reference>
<feature type="signal peptide" evidence="1">
    <location>
        <begin position="1"/>
        <end position="30"/>
    </location>
</feature>
<keyword evidence="3" id="KW-1185">Reference proteome</keyword>
<sequence length="205" mass="21708">MARPGAKTWIAVAAAALAVVTLVATLPAHLAESTTVAKDQAQSLDIVDSAVLSVTARDSYTASAPNAETYISGGTNRDWAALVLFYGEWPVTDENVTVIMRWMRQENYVKSWWNRNNPLNNGWGSGGGGGTGSYASLRDAALNAAEALHTLPGYAGIRESFAASAPTATTEAAIWASPWASGHYNNGAHWHYSDVEIIAAPASAW</sequence>
<dbReference type="AlphaFoldDB" id="A0A2U1T287"/>
<protein>
    <submittedName>
        <fullName evidence="2">Uncharacterized protein</fullName>
    </submittedName>
</protein>
<evidence type="ECO:0000256" key="1">
    <source>
        <dbReference type="SAM" id="SignalP"/>
    </source>
</evidence>
<keyword evidence="1" id="KW-0732">Signal</keyword>
<dbReference type="Proteomes" id="UP000244978">
    <property type="component" value="Unassembled WGS sequence"/>
</dbReference>
<name>A0A2U1T287_9MICO</name>